<organism evidence="2 3">
    <name type="scientific">Sphingomonas paeninsulae</name>
    <dbReference type="NCBI Taxonomy" id="2319844"/>
    <lineage>
        <taxon>Bacteria</taxon>
        <taxon>Pseudomonadati</taxon>
        <taxon>Pseudomonadota</taxon>
        <taxon>Alphaproteobacteria</taxon>
        <taxon>Sphingomonadales</taxon>
        <taxon>Sphingomonadaceae</taxon>
        <taxon>Sphingomonas</taxon>
    </lineage>
</organism>
<feature type="signal peptide" evidence="1">
    <location>
        <begin position="1"/>
        <end position="20"/>
    </location>
</feature>
<evidence type="ECO:0000313" key="2">
    <source>
        <dbReference type="EMBL" id="AYJ84729.1"/>
    </source>
</evidence>
<geneLocation type="plasmid" evidence="2">
    <name>unnamed2</name>
</geneLocation>
<dbReference type="InterPro" id="IPR005624">
    <property type="entry name" value="PduO/GlcC-like"/>
</dbReference>
<dbReference type="InterPro" id="IPR052517">
    <property type="entry name" value="GlcG_carb_metab_protein"/>
</dbReference>
<accession>A0A494T5Q5</accession>
<dbReference type="PANTHER" id="PTHR34309">
    <property type="entry name" value="SLR1406 PROTEIN"/>
    <property type="match status" value="1"/>
</dbReference>
<keyword evidence="1" id="KW-0732">Signal</keyword>
<reference evidence="2 3" key="1">
    <citation type="submission" date="2018-09" db="EMBL/GenBank/DDBJ databases">
        <title>Sphingomonas peninsula sp. nov., isolated from fildes peninsula, Antarctic soil.</title>
        <authorList>
            <person name="Yingchao G."/>
        </authorList>
    </citation>
    <scope>NUCLEOTIDE SEQUENCE [LARGE SCALE GENOMIC DNA]</scope>
    <source>
        <strain evidence="2 3">YZ-8</strain>
        <plasmid evidence="2 3">unnamed2</plasmid>
    </source>
</reference>
<dbReference type="Gene3D" id="3.30.450.150">
    <property type="entry name" value="Haem-degrading domain"/>
    <property type="match status" value="1"/>
</dbReference>
<protein>
    <submittedName>
        <fullName evidence="2">Heme-binding protein</fullName>
    </submittedName>
</protein>
<dbReference type="PANTHER" id="PTHR34309:SF10">
    <property type="entry name" value="SLR1406 PROTEIN"/>
    <property type="match status" value="1"/>
</dbReference>
<dbReference type="Proteomes" id="UP000276254">
    <property type="component" value="Plasmid unnamed2"/>
</dbReference>
<evidence type="ECO:0000313" key="3">
    <source>
        <dbReference type="Proteomes" id="UP000276254"/>
    </source>
</evidence>
<dbReference type="InterPro" id="IPR038084">
    <property type="entry name" value="PduO/GlcC-like_sf"/>
</dbReference>
<dbReference type="EMBL" id="CP032827">
    <property type="protein sequence ID" value="AYJ84729.1"/>
    <property type="molecule type" value="Genomic_DNA"/>
</dbReference>
<dbReference type="Pfam" id="PF03928">
    <property type="entry name" value="HbpS-like"/>
    <property type="match status" value="1"/>
</dbReference>
<feature type="chain" id="PRO_5019794514" evidence="1">
    <location>
        <begin position="21"/>
        <end position="166"/>
    </location>
</feature>
<name>A0A494T5Q5_SPHPE</name>
<gene>
    <name evidence="2" type="ORF">D3Y57_00420</name>
</gene>
<dbReference type="KEGG" id="spha:D3Y57_00420"/>
<dbReference type="AlphaFoldDB" id="A0A494T5Q5"/>
<dbReference type="SUPFAM" id="SSF143744">
    <property type="entry name" value="GlcG-like"/>
    <property type="match status" value="1"/>
</dbReference>
<sequence length="166" mass="16557">MRSLTRIMLVLALFSSVAAAAVPAAPPLDRKTVSLALANELATAVIEKCMALGKASVVAVVDRGGNLVALQRGDDIGPHNTIAAQRKAFTALSTKTATTLLAKRAATDPTAGNLTTVPELLLLGGGLPLVVEGETIGGIGVAGSGGSANDDLCAAAAIAQVLPTNH</sequence>
<keyword evidence="3" id="KW-1185">Reference proteome</keyword>
<keyword evidence="2" id="KW-0614">Plasmid</keyword>
<proteinExistence type="predicted"/>
<dbReference type="OrthoDB" id="6464887at2"/>
<evidence type="ECO:0000256" key="1">
    <source>
        <dbReference type="SAM" id="SignalP"/>
    </source>
</evidence>